<feature type="domain" description="Thioredoxin" evidence="2">
    <location>
        <begin position="27"/>
        <end position="178"/>
    </location>
</feature>
<organism evidence="3 4">
    <name type="scientific">Mucilaginibacter pineti</name>
    <dbReference type="NCBI Taxonomy" id="1391627"/>
    <lineage>
        <taxon>Bacteria</taxon>
        <taxon>Pseudomonadati</taxon>
        <taxon>Bacteroidota</taxon>
        <taxon>Sphingobacteriia</taxon>
        <taxon>Sphingobacteriales</taxon>
        <taxon>Sphingobacteriaceae</taxon>
        <taxon>Mucilaginibacter</taxon>
    </lineage>
</organism>
<protein>
    <submittedName>
        <fullName evidence="3">AhpC/TSA family protein</fullName>
    </submittedName>
</protein>
<dbReference type="InterPro" id="IPR036249">
    <property type="entry name" value="Thioredoxin-like_sf"/>
</dbReference>
<dbReference type="RefSeq" id="WP_162842813.1">
    <property type="nucleotide sequence ID" value="NZ_FNAI01000025.1"/>
</dbReference>
<dbReference type="AlphaFoldDB" id="A0A1G7N9K0"/>
<proteinExistence type="predicted"/>
<evidence type="ECO:0000259" key="2">
    <source>
        <dbReference type="PROSITE" id="PS51352"/>
    </source>
</evidence>
<keyword evidence="4" id="KW-1185">Reference proteome</keyword>
<dbReference type="InterPro" id="IPR000866">
    <property type="entry name" value="AhpC/TSA"/>
</dbReference>
<dbReference type="CDD" id="cd02966">
    <property type="entry name" value="TlpA_like_family"/>
    <property type="match status" value="1"/>
</dbReference>
<evidence type="ECO:0000313" key="3">
    <source>
        <dbReference type="EMBL" id="SDF70626.1"/>
    </source>
</evidence>
<dbReference type="Proteomes" id="UP000199072">
    <property type="component" value="Unassembled WGS sequence"/>
</dbReference>
<dbReference type="InterPro" id="IPR050553">
    <property type="entry name" value="Thioredoxin_ResA/DsbE_sf"/>
</dbReference>
<dbReference type="SUPFAM" id="SSF52833">
    <property type="entry name" value="Thioredoxin-like"/>
    <property type="match status" value="1"/>
</dbReference>
<dbReference type="GO" id="GO:0016209">
    <property type="term" value="F:antioxidant activity"/>
    <property type="evidence" value="ECO:0007669"/>
    <property type="project" value="InterPro"/>
</dbReference>
<dbReference type="EMBL" id="FNAI01000025">
    <property type="protein sequence ID" value="SDF70626.1"/>
    <property type="molecule type" value="Genomic_DNA"/>
</dbReference>
<keyword evidence="1" id="KW-0732">Signal</keyword>
<feature type="signal peptide" evidence="1">
    <location>
        <begin position="1"/>
        <end position="19"/>
    </location>
</feature>
<dbReference type="GO" id="GO:0016491">
    <property type="term" value="F:oxidoreductase activity"/>
    <property type="evidence" value="ECO:0007669"/>
    <property type="project" value="InterPro"/>
</dbReference>
<dbReference type="PANTHER" id="PTHR42852">
    <property type="entry name" value="THIOL:DISULFIDE INTERCHANGE PROTEIN DSBE"/>
    <property type="match status" value="1"/>
</dbReference>
<dbReference type="PROSITE" id="PS51352">
    <property type="entry name" value="THIOREDOXIN_2"/>
    <property type="match status" value="1"/>
</dbReference>
<evidence type="ECO:0000256" key="1">
    <source>
        <dbReference type="SAM" id="SignalP"/>
    </source>
</evidence>
<dbReference type="Gene3D" id="3.40.30.10">
    <property type="entry name" value="Glutaredoxin"/>
    <property type="match status" value="1"/>
</dbReference>
<dbReference type="PANTHER" id="PTHR42852:SF17">
    <property type="entry name" value="THIOREDOXIN-LIKE PROTEIN HI_1115"/>
    <property type="match status" value="1"/>
</dbReference>
<dbReference type="InterPro" id="IPR013766">
    <property type="entry name" value="Thioredoxin_domain"/>
</dbReference>
<name>A0A1G7N9K0_9SPHI</name>
<accession>A0A1G7N9K0</accession>
<dbReference type="Pfam" id="PF00578">
    <property type="entry name" value="AhpC-TSA"/>
    <property type="match status" value="1"/>
</dbReference>
<feature type="chain" id="PRO_5011786957" evidence="1">
    <location>
        <begin position="20"/>
        <end position="197"/>
    </location>
</feature>
<evidence type="ECO:0000313" key="4">
    <source>
        <dbReference type="Proteomes" id="UP000199072"/>
    </source>
</evidence>
<sequence>MKRLFIGIWLVYMTKVAWAQQSDIVYPEVGKQMPAINLAHVKYYNKNKVTLDDFKGQWLVLDFFGAHCGTCIESLPRTDSLQKKFKKDIKFLLVGYTGSQYVKKSDDILIRKTYERNRKQEHLNLSIAYDSLLFHRFDIWTVPYIIVINPNGIVKGITYKVTEQNLNDLLADKDVSMPIAYRNTERRKMIKAKYGKK</sequence>
<dbReference type="STRING" id="1391627.SAMN05216464_12537"/>
<gene>
    <name evidence="3" type="ORF">SAMN05216464_12537</name>
</gene>
<reference evidence="3 4" key="1">
    <citation type="submission" date="2016-10" db="EMBL/GenBank/DDBJ databases">
        <authorList>
            <person name="de Groot N.N."/>
        </authorList>
    </citation>
    <scope>NUCLEOTIDE SEQUENCE [LARGE SCALE GENOMIC DNA]</scope>
    <source>
        <strain evidence="3 4">47C3B</strain>
    </source>
</reference>